<dbReference type="AlphaFoldDB" id="A0A9X2BLI3"/>
<keyword evidence="1" id="KW-1133">Transmembrane helix</keyword>
<keyword evidence="1" id="KW-0472">Membrane</keyword>
<dbReference type="EMBL" id="JALNUB010000004">
    <property type="protein sequence ID" value="MCK8141967.1"/>
    <property type="molecule type" value="Genomic_DNA"/>
</dbReference>
<evidence type="ECO:0000313" key="3">
    <source>
        <dbReference type="Proteomes" id="UP001139260"/>
    </source>
</evidence>
<name>A0A9X2BLI3_9FLAO</name>
<gene>
    <name evidence="2" type="ORF">MW871_08675</name>
</gene>
<dbReference type="Proteomes" id="UP001139260">
    <property type="component" value="Unassembled WGS sequence"/>
</dbReference>
<keyword evidence="1" id="KW-0812">Transmembrane</keyword>
<proteinExistence type="predicted"/>
<organism evidence="2 3">
    <name type="scientific">Flavobacterium pygoscelis</name>
    <dbReference type="NCBI Taxonomy" id="2893176"/>
    <lineage>
        <taxon>Bacteria</taxon>
        <taxon>Pseudomonadati</taxon>
        <taxon>Bacteroidota</taxon>
        <taxon>Flavobacteriia</taxon>
        <taxon>Flavobacteriales</taxon>
        <taxon>Flavobacteriaceae</taxon>
        <taxon>Flavobacterium</taxon>
    </lineage>
</organism>
<evidence type="ECO:0000313" key="2">
    <source>
        <dbReference type="EMBL" id="MCK8141967.1"/>
    </source>
</evidence>
<evidence type="ECO:0000256" key="1">
    <source>
        <dbReference type="SAM" id="Phobius"/>
    </source>
</evidence>
<comment type="caution">
    <text evidence="2">The sequence shown here is derived from an EMBL/GenBank/DDBJ whole genome shotgun (WGS) entry which is preliminary data.</text>
</comment>
<dbReference type="RefSeq" id="WP_248428269.1">
    <property type="nucleotide sequence ID" value="NZ_JALNUB010000004.1"/>
</dbReference>
<sequence>MFLIVTKYLIPNGYRGLTVFPFVFAKQEADKENAVFLNHEKIHLRQQLELLVIPFFILYLLEYCFRLLYYRNSNLAYRNISFEREAYANESDFNYLKTRSFFRFYYYIFSKK</sequence>
<feature type="transmembrane region" description="Helical" evidence="1">
    <location>
        <begin position="50"/>
        <end position="69"/>
    </location>
</feature>
<keyword evidence="3" id="KW-1185">Reference proteome</keyword>
<reference evidence="2" key="1">
    <citation type="submission" date="2022-04" db="EMBL/GenBank/DDBJ databases">
        <title>Flavobacterium pygoscelis sp. nov. isolated from Chinstrap chick (Pygoscelis antarcticus).</title>
        <authorList>
            <person name="Irgang R."/>
            <person name="Poblete-Morales M."/>
            <person name="Avendano-Herrera R."/>
        </authorList>
    </citation>
    <scope>NUCLEOTIDE SEQUENCE</scope>
    <source>
        <strain evidence="2">I-SCBP12n</strain>
    </source>
</reference>
<accession>A0A9X2BLI3</accession>
<protein>
    <submittedName>
        <fullName evidence="2">Uncharacterized protein</fullName>
    </submittedName>
</protein>